<evidence type="ECO:0000313" key="2">
    <source>
        <dbReference type="EMBL" id="GER32175.1"/>
    </source>
</evidence>
<feature type="region of interest" description="Disordered" evidence="1">
    <location>
        <begin position="75"/>
        <end position="106"/>
    </location>
</feature>
<evidence type="ECO:0000256" key="1">
    <source>
        <dbReference type="SAM" id="MobiDB-lite"/>
    </source>
</evidence>
<keyword evidence="2" id="KW-0436">Ligase</keyword>
<keyword evidence="3" id="KW-1185">Reference proteome</keyword>
<organism evidence="2 3">
    <name type="scientific">Striga asiatica</name>
    <name type="common">Asiatic witchweed</name>
    <name type="synonym">Buchnera asiatica</name>
    <dbReference type="NCBI Taxonomy" id="4170"/>
    <lineage>
        <taxon>Eukaryota</taxon>
        <taxon>Viridiplantae</taxon>
        <taxon>Streptophyta</taxon>
        <taxon>Embryophyta</taxon>
        <taxon>Tracheophyta</taxon>
        <taxon>Spermatophyta</taxon>
        <taxon>Magnoliopsida</taxon>
        <taxon>eudicotyledons</taxon>
        <taxon>Gunneridae</taxon>
        <taxon>Pentapetalae</taxon>
        <taxon>asterids</taxon>
        <taxon>lamiids</taxon>
        <taxon>Lamiales</taxon>
        <taxon>Orobanchaceae</taxon>
        <taxon>Buchnereae</taxon>
        <taxon>Striga</taxon>
    </lineage>
</organism>
<dbReference type="GO" id="GO:0016874">
    <property type="term" value="F:ligase activity"/>
    <property type="evidence" value="ECO:0007669"/>
    <property type="project" value="UniProtKB-KW"/>
</dbReference>
<gene>
    <name evidence="2" type="ORF">STAS_08237</name>
</gene>
<name>A0A5A7PH32_STRAF</name>
<reference evidence="3" key="1">
    <citation type="journal article" date="2019" name="Curr. Biol.">
        <title>Genome Sequence of Striga asiatica Provides Insight into the Evolution of Plant Parasitism.</title>
        <authorList>
            <person name="Yoshida S."/>
            <person name="Kim S."/>
            <person name="Wafula E.K."/>
            <person name="Tanskanen J."/>
            <person name="Kim Y.M."/>
            <person name="Honaas L."/>
            <person name="Yang Z."/>
            <person name="Spallek T."/>
            <person name="Conn C.E."/>
            <person name="Ichihashi Y."/>
            <person name="Cheong K."/>
            <person name="Cui S."/>
            <person name="Der J.P."/>
            <person name="Gundlach H."/>
            <person name="Jiao Y."/>
            <person name="Hori C."/>
            <person name="Ishida J.K."/>
            <person name="Kasahara H."/>
            <person name="Kiba T."/>
            <person name="Kim M.S."/>
            <person name="Koo N."/>
            <person name="Laohavisit A."/>
            <person name="Lee Y.H."/>
            <person name="Lumba S."/>
            <person name="McCourt P."/>
            <person name="Mortimer J.C."/>
            <person name="Mutuku J.M."/>
            <person name="Nomura T."/>
            <person name="Sasaki-Sekimoto Y."/>
            <person name="Seto Y."/>
            <person name="Wang Y."/>
            <person name="Wakatake T."/>
            <person name="Sakakibara H."/>
            <person name="Demura T."/>
            <person name="Yamaguchi S."/>
            <person name="Yoneyama K."/>
            <person name="Manabe R.I."/>
            <person name="Nelson D.C."/>
            <person name="Schulman A.H."/>
            <person name="Timko M.P."/>
            <person name="dePamphilis C.W."/>
            <person name="Choi D."/>
            <person name="Shirasu K."/>
        </authorList>
    </citation>
    <scope>NUCLEOTIDE SEQUENCE [LARGE SCALE GENOMIC DNA]</scope>
    <source>
        <strain evidence="3">cv. UVA1</strain>
    </source>
</reference>
<feature type="compositionally biased region" description="Basic and acidic residues" evidence="1">
    <location>
        <begin position="92"/>
        <end position="106"/>
    </location>
</feature>
<evidence type="ECO:0000313" key="3">
    <source>
        <dbReference type="Proteomes" id="UP000325081"/>
    </source>
</evidence>
<comment type="caution">
    <text evidence="2">The sequence shown here is derived from an EMBL/GenBank/DDBJ whole genome shotgun (WGS) entry which is preliminary data.</text>
</comment>
<protein>
    <submittedName>
        <fullName evidence="2">DNA ligase</fullName>
    </submittedName>
</protein>
<dbReference type="EMBL" id="BKCP01004561">
    <property type="protein sequence ID" value="GER32175.1"/>
    <property type="molecule type" value="Genomic_DNA"/>
</dbReference>
<dbReference type="AlphaFoldDB" id="A0A5A7PH32"/>
<sequence length="106" mass="11754">MTYLTGQVVIRQRNFQNCAFEVQVTMVVNSPEVGPEDNGLRRCSRPLVCCTQRSDSPGRRACSCEPPEVRGRRRMVAHAGSRRWSLSPEMVSRGRDAAMDDGGGRG</sequence>
<dbReference type="Proteomes" id="UP000325081">
    <property type="component" value="Unassembled WGS sequence"/>
</dbReference>
<proteinExistence type="predicted"/>
<accession>A0A5A7PH32</accession>